<evidence type="ECO:0000313" key="3">
    <source>
        <dbReference type="Proteomes" id="UP001566132"/>
    </source>
</evidence>
<dbReference type="InterPro" id="IPR052638">
    <property type="entry name" value="PiggyBac_TE-derived"/>
</dbReference>
<dbReference type="PANTHER" id="PTHR47055">
    <property type="entry name" value="DDE_TNP_1_7 DOMAIN-CONTAINING PROTEIN"/>
    <property type="match status" value="1"/>
</dbReference>
<dbReference type="Pfam" id="PF13843">
    <property type="entry name" value="DDE_Tnp_1_7"/>
    <property type="match status" value="1"/>
</dbReference>
<dbReference type="AlphaFoldDB" id="A0ABD1F4B8"/>
<evidence type="ECO:0000259" key="1">
    <source>
        <dbReference type="Pfam" id="PF13843"/>
    </source>
</evidence>
<gene>
    <name evidence="2" type="ORF">ABEB36_004739</name>
</gene>
<keyword evidence="3" id="KW-1185">Reference proteome</keyword>
<protein>
    <recommendedName>
        <fullName evidence="1">PiggyBac transposable element-derived protein domain-containing protein</fullName>
    </recommendedName>
</protein>
<dbReference type="PANTHER" id="PTHR47055:SF3">
    <property type="entry name" value="PHORBOL-ESTER_DAG-TYPE DOMAIN-CONTAINING PROTEIN"/>
    <property type="match status" value="1"/>
</dbReference>
<dbReference type="EMBL" id="JBDJPC010000003">
    <property type="protein sequence ID" value="KAL1510084.1"/>
    <property type="molecule type" value="Genomic_DNA"/>
</dbReference>
<reference evidence="2 3" key="1">
    <citation type="submission" date="2024-05" db="EMBL/GenBank/DDBJ databases">
        <title>Genetic variation in Jamaican populations of the coffee berry borer (Hypothenemus hampei).</title>
        <authorList>
            <person name="Errbii M."/>
            <person name="Myrie A."/>
        </authorList>
    </citation>
    <scope>NUCLEOTIDE SEQUENCE [LARGE SCALE GENOMIC DNA]</scope>
    <source>
        <strain evidence="2">JA-Hopewell-2020-01-JO</strain>
        <tissue evidence="2">Whole body</tissue>
    </source>
</reference>
<organism evidence="2 3">
    <name type="scientific">Hypothenemus hampei</name>
    <name type="common">Coffee berry borer</name>
    <dbReference type="NCBI Taxonomy" id="57062"/>
    <lineage>
        <taxon>Eukaryota</taxon>
        <taxon>Metazoa</taxon>
        <taxon>Ecdysozoa</taxon>
        <taxon>Arthropoda</taxon>
        <taxon>Hexapoda</taxon>
        <taxon>Insecta</taxon>
        <taxon>Pterygota</taxon>
        <taxon>Neoptera</taxon>
        <taxon>Endopterygota</taxon>
        <taxon>Coleoptera</taxon>
        <taxon>Polyphaga</taxon>
        <taxon>Cucujiformia</taxon>
        <taxon>Curculionidae</taxon>
        <taxon>Scolytinae</taxon>
        <taxon>Hypothenemus</taxon>
    </lineage>
</organism>
<proteinExistence type="predicted"/>
<sequence>MRKFLTQKELELALEDIVQELQEDDQIDAVYIPPEVDELTDEEDFIEDVEKNEANKNADIVGTFEIHSNENDLYNDSDEEILHIKRQKSLEKNQSSFHPIWKSGQFLHQNVPKSTEGNNLETLTNLLEGLSPLEIFFKFFDDTILDLIIQFSEKYARDYNRHDFHLSREELLNFFAILILSGYHRLPQTDMYWSTDVDKTVDIVRNCMSRNKFKTIKRNLHLSDNTKLDKNDRFSKLRPFFDTMNEKFLQFDVFSFHLSIDEQMVPYFGRHSCKMYMKGKPIRFGFKLWCICSDDGYLYKFIPYGGATQKKSDLGLGADVVFQLLSVVKSAPEHDIFFDNFFSSYKLFALLRQKGFFATGTIRENRSSGCPLVPSKSLSKQSRGSYDSQFEESNHIALVKWNDNSIVTMISTHYHVQPVTNVKRYDRKQKKQVAIPQPAIVSVYNKHIGGVDLHDNGVANYRISVMGKKWWWPLFVNTVDSTIVNCWKLYNKVNNNKISQLDFKSYIAVRLLQLRTTVARPLAIDAPIELRVVQENNIGHIILKSETRRRCRVCHSQTIYKCQRCNVFLHTTCFSTYH</sequence>
<dbReference type="Proteomes" id="UP001566132">
    <property type="component" value="Unassembled WGS sequence"/>
</dbReference>
<comment type="caution">
    <text evidence="2">The sequence shown here is derived from an EMBL/GenBank/DDBJ whole genome shotgun (WGS) entry which is preliminary data.</text>
</comment>
<name>A0ABD1F4B8_HYPHA</name>
<evidence type="ECO:0000313" key="2">
    <source>
        <dbReference type="EMBL" id="KAL1510084.1"/>
    </source>
</evidence>
<dbReference type="InterPro" id="IPR029526">
    <property type="entry name" value="PGBD"/>
</dbReference>
<accession>A0ABD1F4B8</accession>
<feature type="domain" description="PiggyBac transposable element-derived protein" evidence="1">
    <location>
        <begin position="131"/>
        <end position="487"/>
    </location>
</feature>